<dbReference type="InterPro" id="IPR029098">
    <property type="entry name" value="Acetyltransf_C"/>
</dbReference>
<dbReference type="PANTHER" id="PTHR43480:SF1">
    <property type="entry name" value="ACYL-[ACYL-CARRIER-PROTEIN]--UDP-N-ACETYLGLUCOSAMINE O-ACYLTRANSFERASE, MITOCHONDRIAL-RELATED"/>
    <property type="match status" value="1"/>
</dbReference>
<dbReference type="GO" id="GO:0008780">
    <property type="term" value="F:acyl-[acyl-carrier-protein]-UDP-N-acetylglucosamine O-acyltransferase activity"/>
    <property type="evidence" value="ECO:0007669"/>
    <property type="project" value="UniProtKB-UniRule"/>
</dbReference>
<dbReference type="NCBIfam" id="NF003657">
    <property type="entry name" value="PRK05289.1"/>
    <property type="match status" value="1"/>
</dbReference>
<organism evidence="8">
    <name type="scientific">Desulfofervidus auxilii</name>
    <dbReference type="NCBI Taxonomy" id="1621989"/>
    <lineage>
        <taxon>Bacteria</taxon>
        <taxon>Pseudomonadati</taxon>
        <taxon>Thermodesulfobacteriota</taxon>
        <taxon>Candidatus Desulfofervidia</taxon>
        <taxon>Candidatus Desulfofervidales</taxon>
        <taxon>Candidatus Desulfofervidaceae</taxon>
        <taxon>Candidatus Desulfofervidus</taxon>
    </lineage>
</organism>
<dbReference type="GO" id="GO:0005737">
    <property type="term" value="C:cytoplasm"/>
    <property type="evidence" value="ECO:0007669"/>
    <property type="project" value="UniProtKB-SubCell"/>
</dbReference>
<evidence type="ECO:0000256" key="2">
    <source>
        <dbReference type="ARBA" id="ARBA00022556"/>
    </source>
</evidence>
<dbReference type="Gene3D" id="2.160.10.10">
    <property type="entry name" value="Hexapeptide repeat proteins"/>
    <property type="match status" value="1"/>
</dbReference>
<dbReference type="PANTHER" id="PTHR43480">
    <property type="entry name" value="ACYL-[ACYL-CARRIER-PROTEIN]--UDP-N-ACETYLGLUCOSAMINE O-ACYLTRANSFERASE"/>
    <property type="match status" value="1"/>
</dbReference>
<sequence length="261" mass="28790">MIHPTAIIDNSAEIAKNVVIGPYSIIGPKVFIGEGTVLGSHVVVHSHTKIGKNCKIFSFASIGAPPQDLKYKGEETWVEIGDYNIIREYVTINRGTKERGITSIGNHSLIMAYAHIAHDCKIGNHVILANVATLGGHVEVDDHAIVGGIVGVHQFIRIGAYCIIGGASAVVKDIPPYVMAVGNRAKLYGLNVVGLRRHGFKEEVIKALKKAYKVLIRSPITLKEAIKRVKEDKIFFYPEVAYFVKFIEKSERGIPRRWVKE</sequence>
<dbReference type="InterPro" id="IPR010137">
    <property type="entry name" value="Lipid_A_LpxA"/>
</dbReference>
<evidence type="ECO:0000256" key="3">
    <source>
        <dbReference type="ARBA" id="ARBA00022679"/>
    </source>
</evidence>
<accession>A0A7V0IA23</accession>
<comment type="caution">
    <text evidence="8">The sequence shown here is derived from an EMBL/GenBank/DDBJ whole genome shotgun (WGS) entry which is preliminary data.</text>
</comment>
<evidence type="ECO:0000313" key="8">
    <source>
        <dbReference type="EMBL" id="HDD35461.1"/>
    </source>
</evidence>
<evidence type="ECO:0000259" key="7">
    <source>
        <dbReference type="Pfam" id="PF13720"/>
    </source>
</evidence>
<dbReference type="InterPro" id="IPR011004">
    <property type="entry name" value="Trimer_LpxA-like_sf"/>
</dbReference>
<dbReference type="AlphaFoldDB" id="A0A7V0IA23"/>
<keyword evidence="5 6" id="KW-0012">Acyltransferase</keyword>
<dbReference type="Pfam" id="PF13720">
    <property type="entry name" value="Acetyltransf_11"/>
    <property type="match status" value="1"/>
</dbReference>
<evidence type="ECO:0000256" key="4">
    <source>
        <dbReference type="ARBA" id="ARBA00023098"/>
    </source>
</evidence>
<name>A0A7V0IA23_DESA2</name>
<dbReference type="SUPFAM" id="SSF51161">
    <property type="entry name" value="Trimeric LpxA-like enzymes"/>
    <property type="match status" value="1"/>
</dbReference>
<dbReference type="HAMAP" id="MF_00387">
    <property type="entry name" value="LpxA"/>
    <property type="match status" value="1"/>
</dbReference>
<dbReference type="GO" id="GO:0016020">
    <property type="term" value="C:membrane"/>
    <property type="evidence" value="ECO:0007669"/>
    <property type="project" value="GOC"/>
</dbReference>
<keyword evidence="4 6" id="KW-0443">Lipid metabolism</keyword>
<reference evidence="8" key="1">
    <citation type="journal article" date="2020" name="mSystems">
        <title>Genome- and Community-Level Interaction Insights into Carbon Utilization and Element Cycling Functions of Hydrothermarchaeota in Hydrothermal Sediment.</title>
        <authorList>
            <person name="Zhou Z."/>
            <person name="Liu Y."/>
            <person name="Xu W."/>
            <person name="Pan J."/>
            <person name="Luo Z.H."/>
            <person name="Li M."/>
        </authorList>
    </citation>
    <scope>NUCLEOTIDE SEQUENCE [LARGE SCALE GENOMIC DNA]</scope>
    <source>
        <strain evidence="8">HyVt-113</strain>
    </source>
</reference>
<dbReference type="EMBL" id="DQWQ01000070">
    <property type="protein sequence ID" value="HDD35461.1"/>
    <property type="molecule type" value="Genomic_DNA"/>
</dbReference>
<proteinExistence type="inferred from homology"/>
<comment type="subcellular location">
    <subcellularLocation>
        <location evidence="6">Cytoplasm</location>
    </subcellularLocation>
</comment>
<dbReference type="GO" id="GO:0009245">
    <property type="term" value="P:lipid A biosynthetic process"/>
    <property type="evidence" value="ECO:0007669"/>
    <property type="project" value="UniProtKB-UniRule"/>
</dbReference>
<dbReference type="Pfam" id="PF00132">
    <property type="entry name" value="Hexapep"/>
    <property type="match status" value="1"/>
</dbReference>
<evidence type="ECO:0000256" key="1">
    <source>
        <dbReference type="ARBA" id="ARBA00022516"/>
    </source>
</evidence>
<dbReference type="NCBIfam" id="TIGR01852">
    <property type="entry name" value="lipid_A_lpxA"/>
    <property type="match status" value="1"/>
</dbReference>
<keyword evidence="1 6" id="KW-0444">Lipid biosynthesis</keyword>
<dbReference type="UniPathway" id="UPA00359">
    <property type="reaction ID" value="UER00477"/>
</dbReference>
<feature type="domain" description="UDP N-acetylglucosamine O-acyltransferase C-terminal" evidence="7">
    <location>
        <begin position="173"/>
        <end position="254"/>
    </location>
</feature>
<comment type="similarity">
    <text evidence="6">Belongs to the transferase hexapeptide repeat family. LpxA subfamily.</text>
</comment>
<keyword evidence="6" id="KW-0963">Cytoplasm</keyword>
<dbReference type="PIRSF" id="PIRSF000456">
    <property type="entry name" value="UDP-GlcNAc_acltr"/>
    <property type="match status" value="1"/>
</dbReference>
<dbReference type="CDD" id="cd03351">
    <property type="entry name" value="LbH_UDP-GlcNAc_AT"/>
    <property type="match status" value="1"/>
</dbReference>
<keyword evidence="2 6" id="KW-0441">Lipid A biosynthesis</keyword>
<evidence type="ECO:0000256" key="5">
    <source>
        <dbReference type="ARBA" id="ARBA00023315"/>
    </source>
</evidence>
<protein>
    <recommendedName>
        <fullName evidence="6">Acyl-[acyl-carrier-protein]--UDP-N-acetylglucosamine O-acyltransferase</fullName>
        <shortName evidence="6">UDP-N-acetylglucosamine acyltransferase</shortName>
        <ecNumber evidence="6">2.3.1.129</ecNumber>
    </recommendedName>
</protein>
<comment type="subunit">
    <text evidence="6">Homotrimer.</text>
</comment>
<comment type="function">
    <text evidence="6">Involved in the biosynthesis of lipid A, a phosphorylated glycolipid that anchors the lipopolysaccharide to the outer membrane of the cell.</text>
</comment>
<dbReference type="InterPro" id="IPR001451">
    <property type="entry name" value="Hexapep"/>
</dbReference>
<keyword evidence="3 6" id="KW-0808">Transferase</keyword>
<comment type="catalytic activity">
    <reaction evidence="6">
        <text>a (3R)-hydroxyacyl-[ACP] + UDP-N-acetyl-alpha-D-glucosamine = a UDP-3-O-[(3R)-3-hydroxyacyl]-N-acetyl-alpha-D-glucosamine + holo-[ACP]</text>
        <dbReference type="Rhea" id="RHEA:67812"/>
        <dbReference type="Rhea" id="RHEA-COMP:9685"/>
        <dbReference type="Rhea" id="RHEA-COMP:9945"/>
        <dbReference type="ChEBI" id="CHEBI:57705"/>
        <dbReference type="ChEBI" id="CHEBI:64479"/>
        <dbReference type="ChEBI" id="CHEBI:78827"/>
        <dbReference type="ChEBI" id="CHEBI:173225"/>
        <dbReference type="EC" id="2.3.1.129"/>
    </reaction>
</comment>
<dbReference type="InterPro" id="IPR037157">
    <property type="entry name" value="Acetyltransf_C_sf"/>
</dbReference>
<keyword evidence="6" id="KW-0677">Repeat</keyword>
<dbReference type="Gene3D" id="1.20.1180.10">
    <property type="entry name" value="Udp N-acetylglucosamine O-acyltransferase, C-terminal domain"/>
    <property type="match status" value="1"/>
</dbReference>
<dbReference type="EC" id="2.3.1.129" evidence="6"/>
<gene>
    <name evidence="6" type="primary">lpxA</name>
    <name evidence="8" type="ORF">ENF30_01535</name>
</gene>
<dbReference type="Proteomes" id="UP000885706">
    <property type="component" value="Unassembled WGS sequence"/>
</dbReference>
<evidence type="ECO:0000256" key="6">
    <source>
        <dbReference type="HAMAP-Rule" id="MF_00387"/>
    </source>
</evidence>
<comment type="pathway">
    <text evidence="6">Glycolipid biosynthesis; lipid IV(A) biosynthesis; lipid IV(A) from (3R)-3-hydroxytetradecanoyl-[acyl-carrier-protein] and UDP-N-acetyl-alpha-D-glucosamine: step 1/6.</text>
</comment>